<dbReference type="GO" id="GO:0005886">
    <property type="term" value="C:plasma membrane"/>
    <property type="evidence" value="ECO:0007669"/>
    <property type="project" value="UniProtKB-UniRule"/>
</dbReference>
<dbReference type="EMBL" id="CP003557">
    <property type="protein sequence ID" value="AFN73473.1"/>
    <property type="molecule type" value="Genomic_DNA"/>
</dbReference>
<dbReference type="Gene3D" id="1.20.5.1030">
    <property type="entry name" value="Preprotein translocase secy subunit"/>
    <property type="match status" value="1"/>
</dbReference>
<evidence type="ECO:0000256" key="9">
    <source>
        <dbReference type="HAMAP-Rule" id="MF_00422"/>
    </source>
</evidence>
<comment type="subunit">
    <text evidence="9">Component of the Sec protein translocase complex. Heterotrimer consisting of SecY, SecE and SecG subunits. The heterotrimers can form oligomers, although 1 heterotrimer is thought to be able to translocate proteins. Interacts with the ribosome. Interacts with SecDF, and other proteins may be involved. Interacts with SecA.</text>
</comment>
<dbReference type="Proteomes" id="UP000009011">
    <property type="component" value="Chromosome"/>
</dbReference>
<dbReference type="eggNOG" id="COG0690">
    <property type="taxonomic scope" value="Bacteria"/>
</dbReference>
<comment type="function">
    <text evidence="9">Essential subunit of the Sec protein translocation channel SecYEG. Clamps together the 2 halves of SecY. May contact the channel plug during translocation.</text>
</comment>
<dbReference type="InterPro" id="IPR038379">
    <property type="entry name" value="SecE_sf"/>
</dbReference>
<reference evidence="11 12" key="1">
    <citation type="journal article" date="2013" name="PLoS ONE">
        <title>Genomic analysis of Melioribacter roseus, facultatively anaerobic organotrophic bacterium representing a novel deep lineage within Bacteriodetes/Chlorobi group.</title>
        <authorList>
            <person name="Kadnikov V.V."/>
            <person name="Mardanov A.V."/>
            <person name="Podosokorskaya O.A."/>
            <person name="Gavrilov S.N."/>
            <person name="Kublanov I.V."/>
            <person name="Beletsky A.V."/>
            <person name="Bonch-Osmolovskaya E.A."/>
            <person name="Ravin N.V."/>
        </authorList>
    </citation>
    <scope>NUCLEOTIDE SEQUENCE [LARGE SCALE GENOMIC DNA]</scope>
    <source>
        <strain evidence="12">JCM 17771 / P3M-2</strain>
    </source>
</reference>
<organism evidence="11 12">
    <name type="scientific">Melioribacter roseus (strain DSM 23840 / JCM 17771 / VKM B-2668 / P3M-2)</name>
    <dbReference type="NCBI Taxonomy" id="1191523"/>
    <lineage>
        <taxon>Bacteria</taxon>
        <taxon>Pseudomonadati</taxon>
        <taxon>Ignavibacteriota</taxon>
        <taxon>Ignavibacteria</taxon>
        <taxon>Ignavibacteriales</taxon>
        <taxon>Melioribacteraceae</taxon>
        <taxon>Melioribacter</taxon>
    </lineage>
</organism>
<evidence type="ECO:0000256" key="6">
    <source>
        <dbReference type="ARBA" id="ARBA00022989"/>
    </source>
</evidence>
<dbReference type="GO" id="GO:0006605">
    <property type="term" value="P:protein targeting"/>
    <property type="evidence" value="ECO:0007669"/>
    <property type="project" value="UniProtKB-UniRule"/>
</dbReference>
<keyword evidence="12" id="KW-1185">Reference proteome</keyword>
<gene>
    <name evidence="9" type="primary">secE</name>
    <name evidence="11" type="ordered locus">MROS_0229</name>
</gene>
<keyword evidence="7 9" id="KW-0811">Translocation</keyword>
<dbReference type="PANTHER" id="PTHR33910:SF1">
    <property type="entry name" value="PROTEIN TRANSLOCASE SUBUNIT SECE"/>
    <property type="match status" value="1"/>
</dbReference>
<dbReference type="HOGENOM" id="CLU_113663_8_0_10"/>
<keyword evidence="8 9" id="KW-0472">Membrane</keyword>
<feature type="transmembrane region" description="Helical" evidence="10">
    <location>
        <begin position="30"/>
        <end position="48"/>
    </location>
</feature>
<dbReference type="KEGG" id="mro:MROS_0229"/>
<dbReference type="HAMAP" id="MF_00422">
    <property type="entry name" value="SecE"/>
    <property type="match status" value="1"/>
</dbReference>
<dbReference type="InterPro" id="IPR005807">
    <property type="entry name" value="SecE_bac"/>
</dbReference>
<evidence type="ECO:0000256" key="5">
    <source>
        <dbReference type="ARBA" id="ARBA00022927"/>
    </source>
</evidence>
<sequence>MKEKIINFVNDVVKEMKKVTWPTKEELKDSTVVVVVVCLILALFTYAIDMSLNQILKGIF</sequence>
<protein>
    <recommendedName>
        <fullName evidence="9">Protein translocase subunit SecE</fullName>
    </recommendedName>
</protein>
<evidence type="ECO:0000256" key="1">
    <source>
        <dbReference type="ARBA" id="ARBA00004370"/>
    </source>
</evidence>
<dbReference type="AlphaFoldDB" id="I6ZWN8"/>
<dbReference type="Pfam" id="PF00584">
    <property type="entry name" value="SecE"/>
    <property type="match status" value="1"/>
</dbReference>
<proteinExistence type="inferred from homology"/>
<keyword evidence="5 9" id="KW-0653">Protein transport</keyword>
<dbReference type="GO" id="GO:0009306">
    <property type="term" value="P:protein secretion"/>
    <property type="evidence" value="ECO:0007669"/>
    <property type="project" value="UniProtKB-UniRule"/>
</dbReference>
<evidence type="ECO:0000256" key="3">
    <source>
        <dbReference type="ARBA" id="ARBA00022475"/>
    </source>
</evidence>
<evidence type="ECO:0000256" key="2">
    <source>
        <dbReference type="ARBA" id="ARBA00022448"/>
    </source>
</evidence>
<dbReference type="PANTHER" id="PTHR33910">
    <property type="entry name" value="PROTEIN TRANSLOCASE SUBUNIT SECE"/>
    <property type="match status" value="1"/>
</dbReference>
<dbReference type="NCBIfam" id="TIGR00964">
    <property type="entry name" value="secE_bact"/>
    <property type="match status" value="1"/>
</dbReference>
<evidence type="ECO:0000313" key="12">
    <source>
        <dbReference type="Proteomes" id="UP000009011"/>
    </source>
</evidence>
<evidence type="ECO:0000256" key="4">
    <source>
        <dbReference type="ARBA" id="ARBA00022692"/>
    </source>
</evidence>
<comment type="similarity">
    <text evidence="9">Belongs to the SecE/SEC61-gamma family.</text>
</comment>
<evidence type="ECO:0000256" key="10">
    <source>
        <dbReference type="SAM" id="Phobius"/>
    </source>
</evidence>
<evidence type="ECO:0000256" key="8">
    <source>
        <dbReference type="ARBA" id="ARBA00023136"/>
    </source>
</evidence>
<evidence type="ECO:0000313" key="11">
    <source>
        <dbReference type="EMBL" id="AFN73473.1"/>
    </source>
</evidence>
<dbReference type="STRING" id="1191523.MROS_0229"/>
<keyword evidence="3" id="KW-1003">Cell membrane</keyword>
<dbReference type="GO" id="GO:0043952">
    <property type="term" value="P:protein transport by the Sec complex"/>
    <property type="evidence" value="ECO:0007669"/>
    <property type="project" value="UniProtKB-UniRule"/>
</dbReference>
<accession>I6ZWN8</accession>
<evidence type="ECO:0000256" key="7">
    <source>
        <dbReference type="ARBA" id="ARBA00023010"/>
    </source>
</evidence>
<dbReference type="PROSITE" id="PS01067">
    <property type="entry name" value="SECE_SEC61G"/>
    <property type="match status" value="1"/>
</dbReference>
<keyword evidence="4 9" id="KW-0812">Transmembrane</keyword>
<comment type="subcellular location">
    <subcellularLocation>
        <location evidence="1">Membrane</location>
    </subcellularLocation>
</comment>
<dbReference type="OrthoDB" id="9810735at2"/>
<dbReference type="GO" id="GO:0008320">
    <property type="term" value="F:protein transmembrane transporter activity"/>
    <property type="evidence" value="ECO:0007669"/>
    <property type="project" value="UniProtKB-UniRule"/>
</dbReference>
<dbReference type="InterPro" id="IPR001901">
    <property type="entry name" value="Translocase_SecE/Sec61-g"/>
</dbReference>
<dbReference type="GO" id="GO:0065002">
    <property type="term" value="P:intracellular protein transmembrane transport"/>
    <property type="evidence" value="ECO:0007669"/>
    <property type="project" value="UniProtKB-UniRule"/>
</dbReference>
<name>I6ZWN8_MELRP</name>
<keyword evidence="2 9" id="KW-0813">Transport</keyword>
<keyword evidence="6 9" id="KW-1133">Transmembrane helix</keyword>